<organism evidence="1 2">
    <name type="scientific">Capronia epimyces CBS 606.96</name>
    <dbReference type="NCBI Taxonomy" id="1182542"/>
    <lineage>
        <taxon>Eukaryota</taxon>
        <taxon>Fungi</taxon>
        <taxon>Dikarya</taxon>
        <taxon>Ascomycota</taxon>
        <taxon>Pezizomycotina</taxon>
        <taxon>Eurotiomycetes</taxon>
        <taxon>Chaetothyriomycetidae</taxon>
        <taxon>Chaetothyriales</taxon>
        <taxon>Herpotrichiellaceae</taxon>
        <taxon>Capronia</taxon>
    </lineage>
</organism>
<proteinExistence type="predicted"/>
<evidence type="ECO:0000313" key="1">
    <source>
        <dbReference type="EMBL" id="EXJ92174.1"/>
    </source>
</evidence>
<keyword evidence="2" id="KW-1185">Reference proteome</keyword>
<evidence type="ECO:0000313" key="2">
    <source>
        <dbReference type="Proteomes" id="UP000019478"/>
    </source>
</evidence>
<sequence>MPGEIEKLHRAETGEAGFGFSRLEATLGTNTEVVPRPNSRETNAVYRHTNADDLQMSNELNFDYALDAGDYPLDNLQSLQQVFDAVQFHTHLGKYENFSAQTEIECLEVTHAGAEWRTLDDYGLKDVIQVSPG</sequence>
<accession>W9ZCC7</accession>
<dbReference type="GeneID" id="19164864"/>
<dbReference type="STRING" id="1182542.W9ZCC7"/>
<gene>
    <name evidence="1" type="ORF">A1O3_00724</name>
</gene>
<reference evidence="1 2" key="1">
    <citation type="submission" date="2013-03" db="EMBL/GenBank/DDBJ databases">
        <title>The Genome Sequence of Capronia epimyces CBS 606.96.</title>
        <authorList>
            <consortium name="The Broad Institute Genomics Platform"/>
            <person name="Cuomo C."/>
            <person name="de Hoog S."/>
            <person name="Gorbushina A."/>
            <person name="Walker B."/>
            <person name="Young S.K."/>
            <person name="Zeng Q."/>
            <person name="Gargeya S."/>
            <person name="Fitzgerald M."/>
            <person name="Haas B."/>
            <person name="Abouelleil A."/>
            <person name="Allen A.W."/>
            <person name="Alvarado L."/>
            <person name="Arachchi H.M."/>
            <person name="Berlin A.M."/>
            <person name="Chapman S.B."/>
            <person name="Gainer-Dewar J."/>
            <person name="Goldberg J."/>
            <person name="Griggs A."/>
            <person name="Gujja S."/>
            <person name="Hansen M."/>
            <person name="Howarth C."/>
            <person name="Imamovic A."/>
            <person name="Ireland A."/>
            <person name="Larimer J."/>
            <person name="McCowan C."/>
            <person name="Murphy C."/>
            <person name="Pearson M."/>
            <person name="Poon T.W."/>
            <person name="Priest M."/>
            <person name="Roberts A."/>
            <person name="Saif S."/>
            <person name="Shea T."/>
            <person name="Sisk P."/>
            <person name="Sykes S."/>
            <person name="Wortman J."/>
            <person name="Nusbaum C."/>
            <person name="Birren B."/>
        </authorList>
    </citation>
    <scope>NUCLEOTIDE SEQUENCE [LARGE SCALE GENOMIC DNA]</scope>
    <source>
        <strain evidence="1 2">CBS 606.96</strain>
    </source>
</reference>
<dbReference type="EMBL" id="AMGY01000001">
    <property type="protein sequence ID" value="EXJ92174.1"/>
    <property type="molecule type" value="Genomic_DNA"/>
</dbReference>
<dbReference type="HOGENOM" id="CLU_1906488_0_0_1"/>
<dbReference type="AlphaFoldDB" id="W9ZCC7"/>
<dbReference type="RefSeq" id="XP_007729064.1">
    <property type="nucleotide sequence ID" value="XM_007730874.1"/>
</dbReference>
<comment type="caution">
    <text evidence="1">The sequence shown here is derived from an EMBL/GenBank/DDBJ whole genome shotgun (WGS) entry which is preliminary data.</text>
</comment>
<dbReference type="Proteomes" id="UP000019478">
    <property type="component" value="Unassembled WGS sequence"/>
</dbReference>
<protein>
    <submittedName>
        <fullName evidence="1">Uncharacterized protein</fullName>
    </submittedName>
</protein>
<name>W9ZCC7_9EURO</name>